<accession>X1QVY5</accession>
<comment type="caution">
    <text evidence="1">The sequence shown here is derived from an EMBL/GenBank/DDBJ whole genome shotgun (WGS) entry which is preliminary data.</text>
</comment>
<feature type="non-terminal residue" evidence="1">
    <location>
        <position position="1"/>
    </location>
</feature>
<dbReference type="InterPro" id="IPR029063">
    <property type="entry name" value="SAM-dependent_MTases_sf"/>
</dbReference>
<dbReference type="AlphaFoldDB" id="X1QVY5"/>
<evidence type="ECO:0000313" key="1">
    <source>
        <dbReference type="EMBL" id="GAI47439.1"/>
    </source>
</evidence>
<name>X1QVY5_9ZZZZ</name>
<proteinExistence type="predicted"/>
<dbReference type="EMBL" id="BARV01037056">
    <property type="protein sequence ID" value="GAI47439.1"/>
    <property type="molecule type" value="Genomic_DNA"/>
</dbReference>
<protein>
    <submittedName>
        <fullName evidence="1">Uncharacterized protein</fullName>
    </submittedName>
</protein>
<organism evidence="1">
    <name type="scientific">marine sediment metagenome</name>
    <dbReference type="NCBI Taxonomy" id="412755"/>
    <lineage>
        <taxon>unclassified sequences</taxon>
        <taxon>metagenomes</taxon>
        <taxon>ecological metagenomes</taxon>
    </lineage>
</organism>
<sequence length="55" mass="6062">NLLATIANSKLIGENSIIVVCHANRFPLSSDYDGLHLAKQRHYGDTFISIYQGEG</sequence>
<dbReference type="Gene3D" id="3.40.50.150">
    <property type="entry name" value="Vaccinia Virus protein VP39"/>
    <property type="match status" value="1"/>
</dbReference>
<reference evidence="1" key="1">
    <citation type="journal article" date="2014" name="Front. Microbiol.">
        <title>High frequency of phylogenetically diverse reductive dehalogenase-homologous genes in deep subseafloor sedimentary metagenomes.</title>
        <authorList>
            <person name="Kawai M."/>
            <person name="Futagami T."/>
            <person name="Toyoda A."/>
            <person name="Takaki Y."/>
            <person name="Nishi S."/>
            <person name="Hori S."/>
            <person name="Arai W."/>
            <person name="Tsubouchi T."/>
            <person name="Morono Y."/>
            <person name="Uchiyama I."/>
            <person name="Ito T."/>
            <person name="Fujiyama A."/>
            <person name="Inagaki F."/>
            <person name="Takami H."/>
        </authorList>
    </citation>
    <scope>NUCLEOTIDE SEQUENCE</scope>
    <source>
        <strain evidence="1">Expedition CK06-06</strain>
    </source>
</reference>
<gene>
    <name evidence="1" type="ORF">S06H3_57411</name>
</gene>